<proteinExistence type="predicted"/>
<protein>
    <submittedName>
        <fullName evidence="2">Uncharacterized protein</fullName>
    </submittedName>
</protein>
<keyword evidence="3" id="KW-1185">Reference proteome</keyword>
<sequence length="201" mass="22650">MLEIPLYALSGFFMKISDDMHDKKNNMVLGTLAGILCGFMLGYLVTISIDAAYIFFGVFLGTFLSKKVNCINHIVTALIFVVIVFLLGFPAIGIGTLAICTIAAYIDEIGNDNKRIYEKSRILKIFFEYRFALKTAILILAVLGVIQSFYPDFKIYGIYFLGIQTFLYFLLFEISYEFAGLKFDAIYDKVYSVIGNLNKSS</sequence>
<evidence type="ECO:0000256" key="1">
    <source>
        <dbReference type="SAM" id="Phobius"/>
    </source>
</evidence>
<feature type="transmembrane region" description="Helical" evidence="1">
    <location>
        <begin position="127"/>
        <end position="150"/>
    </location>
</feature>
<organism evidence="2 3">
    <name type="scientific">Methanobacterium bryantii</name>
    <dbReference type="NCBI Taxonomy" id="2161"/>
    <lineage>
        <taxon>Archaea</taxon>
        <taxon>Methanobacteriati</taxon>
        <taxon>Methanobacteriota</taxon>
        <taxon>Methanomada group</taxon>
        <taxon>Methanobacteria</taxon>
        <taxon>Methanobacteriales</taxon>
        <taxon>Methanobacteriaceae</taxon>
        <taxon>Methanobacterium</taxon>
    </lineage>
</organism>
<dbReference type="Proteomes" id="UP000217784">
    <property type="component" value="Unassembled WGS sequence"/>
</dbReference>
<dbReference type="RefSeq" id="WP_069584081.1">
    <property type="nucleotide sequence ID" value="NZ_LMVM01000002.1"/>
</dbReference>
<name>A0A2A2H863_METBR</name>
<feature type="transmembrane region" description="Helical" evidence="1">
    <location>
        <begin position="28"/>
        <end position="56"/>
    </location>
</feature>
<reference evidence="2 3" key="1">
    <citation type="journal article" date="2017" name="BMC Genomics">
        <title>Genomic analysis of methanogenic archaea reveals a shift towards energy conservation.</title>
        <authorList>
            <person name="Gilmore S.P."/>
            <person name="Henske J.K."/>
            <person name="Sexton J.A."/>
            <person name="Solomon K.V."/>
            <person name="Seppala S."/>
            <person name="Yoo J.I."/>
            <person name="Huyett L.M."/>
            <person name="Pressman A."/>
            <person name="Cogan J.Z."/>
            <person name="Kivenson V."/>
            <person name="Peng X."/>
            <person name="Tan Y."/>
            <person name="Valentine D.L."/>
            <person name="O'Malley M.A."/>
        </authorList>
    </citation>
    <scope>NUCLEOTIDE SEQUENCE [LARGE SCALE GENOMIC DNA]</scope>
    <source>
        <strain evidence="2 3">M.o.H.</strain>
    </source>
</reference>
<evidence type="ECO:0000313" key="2">
    <source>
        <dbReference type="EMBL" id="PAV05651.1"/>
    </source>
</evidence>
<keyword evidence="1" id="KW-0472">Membrane</keyword>
<keyword evidence="1" id="KW-1133">Transmembrane helix</keyword>
<keyword evidence="1" id="KW-0812">Transmembrane</keyword>
<dbReference type="EMBL" id="LMVM01000002">
    <property type="protein sequence ID" value="PAV05651.1"/>
    <property type="molecule type" value="Genomic_DNA"/>
</dbReference>
<accession>A0A2A2H863</accession>
<feature type="transmembrane region" description="Helical" evidence="1">
    <location>
        <begin position="156"/>
        <end position="176"/>
    </location>
</feature>
<gene>
    <name evidence="2" type="ORF">ASJ80_07910</name>
</gene>
<comment type="caution">
    <text evidence="2">The sequence shown here is derived from an EMBL/GenBank/DDBJ whole genome shotgun (WGS) entry which is preliminary data.</text>
</comment>
<evidence type="ECO:0000313" key="3">
    <source>
        <dbReference type="Proteomes" id="UP000217784"/>
    </source>
</evidence>
<dbReference type="AlphaFoldDB" id="A0A2A2H863"/>
<feature type="transmembrane region" description="Helical" evidence="1">
    <location>
        <begin position="76"/>
        <end position="106"/>
    </location>
</feature>